<proteinExistence type="predicted"/>
<protein>
    <submittedName>
        <fullName evidence="1">Uncharacterized protein</fullName>
    </submittedName>
</protein>
<name>Q0U085_PHANO</name>
<dbReference type="Proteomes" id="UP000001055">
    <property type="component" value="Unassembled WGS sequence"/>
</dbReference>
<organism evidence="1 2">
    <name type="scientific">Phaeosphaeria nodorum (strain SN15 / ATCC MYA-4574 / FGSC 10173)</name>
    <name type="common">Glume blotch fungus</name>
    <name type="synonym">Parastagonospora nodorum</name>
    <dbReference type="NCBI Taxonomy" id="321614"/>
    <lineage>
        <taxon>Eukaryota</taxon>
        <taxon>Fungi</taxon>
        <taxon>Dikarya</taxon>
        <taxon>Ascomycota</taxon>
        <taxon>Pezizomycotina</taxon>
        <taxon>Dothideomycetes</taxon>
        <taxon>Pleosporomycetidae</taxon>
        <taxon>Pleosporales</taxon>
        <taxon>Pleosporineae</taxon>
        <taxon>Phaeosphaeriaceae</taxon>
        <taxon>Parastagonospora</taxon>
    </lineage>
</organism>
<accession>Q0U085</accession>
<dbReference type="GeneID" id="5982037"/>
<sequence length="29" mass="3265">MSSRRPGVPRPEAWAGASIWIRRLKSNGQ</sequence>
<dbReference type="AlphaFoldDB" id="Q0U085"/>
<gene>
    <name evidence="1" type="ORF">SNOG_14942</name>
</gene>
<evidence type="ECO:0000313" key="2">
    <source>
        <dbReference type="Proteomes" id="UP000001055"/>
    </source>
</evidence>
<reference evidence="2" key="1">
    <citation type="journal article" date="2007" name="Plant Cell">
        <title>Dothideomycete-plant interactions illuminated by genome sequencing and EST analysis of the wheat pathogen Stagonospora nodorum.</title>
        <authorList>
            <person name="Hane J.K."/>
            <person name="Lowe R.G."/>
            <person name="Solomon P.S."/>
            <person name="Tan K.C."/>
            <person name="Schoch C.L."/>
            <person name="Spatafora J.W."/>
            <person name="Crous P.W."/>
            <person name="Kodira C."/>
            <person name="Birren B.W."/>
            <person name="Galagan J.E."/>
            <person name="Torriani S.F."/>
            <person name="McDonald B.A."/>
            <person name="Oliver R.P."/>
        </authorList>
    </citation>
    <scope>NUCLEOTIDE SEQUENCE [LARGE SCALE GENOMIC DNA]</scope>
    <source>
        <strain evidence="2">SN15 / ATCC MYA-4574 / FGSC 10173</strain>
    </source>
</reference>
<evidence type="ECO:0000313" key="1">
    <source>
        <dbReference type="EMBL" id="EAT77794.1"/>
    </source>
</evidence>
<dbReference type="RefSeq" id="XP_001805110.1">
    <property type="nucleotide sequence ID" value="XM_001805058.1"/>
</dbReference>
<dbReference type="KEGG" id="pno:SNOG_14942"/>
<dbReference type="InParanoid" id="Q0U085"/>
<dbReference type="EMBL" id="CH445358">
    <property type="protein sequence ID" value="EAT77794.1"/>
    <property type="molecule type" value="Genomic_DNA"/>
</dbReference>